<comment type="caution">
    <text evidence="1">The sequence shown here is derived from an EMBL/GenBank/DDBJ whole genome shotgun (WGS) entry which is preliminary data.</text>
</comment>
<dbReference type="EMBL" id="JADBEC010000002">
    <property type="protein sequence ID" value="MBE1507300.1"/>
    <property type="molecule type" value="Genomic_DNA"/>
</dbReference>
<evidence type="ECO:0000313" key="1">
    <source>
        <dbReference type="EMBL" id="MBE1507300.1"/>
    </source>
</evidence>
<keyword evidence="2" id="KW-1185">Reference proteome</keyword>
<gene>
    <name evidence="1" type="ORF">H4W29_004545</name>
</gene>
<name>A0ABR9IVR6_RHIVS</name>
<reference evidence="1 2" key="1">
    <citation type="submission" date="2020-10" db="EMBL/GenBank/DDBJ databases">
        <title>Sequencing the genomes of 1000 actinobacteria strains.</title>
        <authorList>
            <person name="Klenk H.-P."/>
        </authorList>
    </citation>
    <scope>NUCLEOTIDE SEQUENCE [LARGE SCALE GENOMIC DNA]</scope>
    <source>
        <strain evidence="1 2">DSM 7307</strain>
    </source>
</reference>
<sequence>MAHAKDRTSDGRFAPAGKRVLEYVTICTD</sequence>
<evidence type="ECO:0000313" key="2">
    <source>
        <dbReference type="Proteomes" id="UP000620262"/>
    </source>
</evidence>
<organism evidence="1 2">
    <name type="scientific">Rhizobium viscosum</name>
    <name type="common">Arthrobacter viscosus</name>
    <dbReference type="NCBI Taxonomy" id="1673"/>
    <lineage>
        <taxon>Bacteria</taxon>
        <taxon>Pseudomonadati</taxon>
        <taxon>Pseudomonadota</taxon>
        <taxon>Alphaproteobacteria</taxon>
        <taxon>Hyphomicrobiales</taxon>
        <taxon>Rhizobiaceae</taxon>
        <taxon>Rhizobium/Agrobacterium group</taxon>
        <taxon>Rhizobium</taxon>
    </lineage>
</organism>
<protein>
    <submittedName>
        <fullName evidence="1">Uncharacterized protein</fullName>
    </submittedName>
</protein>
<proteinExistence type="predicted"/>
<accession>A0ABR9IVR6</accession>
<dbReference type="Proteomes" id="UP000620262">
    <property type="component" value="Unassembled WGS sequence"/>
</dbReference>